<evidence type="ECO:0000313" key="3">
    <source>
        <dbReference type="EMBL" id="AYJ01489.1"/>
    </source>
</evidence>
<dbReference type="GO" id="GO:0003677">
    <property type="term" value="F:DNA binding"/>
    <property type="evidence" value="ECO:0007669"/>
    <property type="project" value="UniProtKB-KW"/>
</dbReference>
<sequence>MVSLNLLTHLLNTPLLIEYFRKNDKGTAQTRVHEEIFLNAVIPFSKEKLFQYNNYLNPELKKFNELKKQVDEVKEKINNILLEKLIS</sequence>
<keyword evidence="4" id="KW-1185">Reference proteome</keyword>
<name>A0A660HNM9_ZIZJU</name>
<dbReference type="InterPro" id="IPR044946">
    <property type="entry name" value="Restrct_endonuc_typeI_TRD_sf"/>
</dbReference>
<evidence type="ECO:0000256" key="2">
    <source>
        <dbReference type="ARBA" id="ARBA00023125"/>
    </source>
</evidence>
<accession>A0A660HNM9</accession>
<proteinExistence type="predicted"/>
<evidence type="ECO:0000313" key="4">
    <source>
        <dbReference type="Proteomes" id="UP000272462"/>
    </source>
</evidence>
<protein>
    <recommendedName>
        <fullName evidence="5">Type I restriction modification DNA specificity domain-containing protein</fullName>
    </recommendedName>
</protein>
<dbReference type="Proteomes" id="UP000272462">
    <property type="component" value="Chromosome"/>
</dbReference>
<gene>
    <name evidence="3" type="ORF">CWO85_03230</name>
</gene>
<keyword evidence="2" id="KW-0238">DNA-binding</keyword>
<dbReference type="RefSeq" id="WP_121464187.1">
    <property type="nucleotide sequence ID" value="NZ_CP025121.1"/>
</dbReference>
<reference evidence="3 4" key="1">
    <citation type="journal article" date="2018" name="BMC Genomics">
        <title>Comparative genome analysis of jujube witches'-broom Phytoplasma, an obligate pathogen that causes jujube witches'-broom disease.</title>
        <authorList>
            <person name="Wang J."/>
            <person name="Song L."/>
            <person name="Jiao Q."/>
            <person name="Yang S."/>
            <person name="Gao R."/>
            <person name="Lu X."/>
            <person name="Zhou G."/>
        </authorList>
    </citation>
    <scope>NUCLEOTIDE SEQUENCE [LARGE SCALE GENOMIC DNA]</scope>
    <source>
        <strain evidence="3">Jwb-nky</strain>
    </source>
</reference>
<dbReference type="Gene3D" id="3.90.220.20">
    <property type="entry name" value="DNA methylase specificity domains"/>
    <property type="match status" value="1"/>
</dbReference>
<keyword evidence="1" id="KW-0680">Restriction system</keyword>
<organism evidence="3 4">
    <name type="scientific">Ziziphus jujuba witches'-broom phytoplasma</name>
    <dbReference type="NCBI Taxonomy" id="135727"/>
    <lineage>
        <taxon>Bacteria</taxon>
        <taxon>Bacillati</taxon>
        <taxon>Mycoplasmatota</taxon>
        <taxon>Mollicutes</taxon>
        <taxon>Acholeplasmatales</taxon>
        <taxon>Acholeplasmataceae</taxon>
        <taxon>Candidatus Phytoplasma</taxon>
        <taxon>16SrV (Elm yellows group)</taxon>
    </lineage>
</organism>
<dbReference type="EMBL" id="CP025121">
    <property type="protein sequence ID" value="AYJ01489.1"/>
    <property type="molecule type" value="Genomic_DNA"/>
</dbReference>
<dbReference type="GO" id="GO:0009307">
    <property type="term" value="P:DNA restriction-modification system"/>
    <property type="evidence" value="ECO:0007669"/>
    <property type="project" value="UniProtKB-KW"/>
</dbReference>
<evidence type="ECO:0008006" key="5">
    <source>
        <dbReference type="Google" id="ProtNLM"/>
    </source>
</evidence>
<evidence type="ECO:0000256" key="1">
    <source>
        <dbReference type="ARBA" id="ARBA00022747"/>
    </source>
</evidence>
<dbReference type="KEGG" id="pzi:CWO85_03230"/>
<dbReference type="AlphaFoldDB" id="A0A660HNM9"/>